<name>A0A8J2XP24_9GAMM</name>
<dbReference type="Pfam" id="PF01037">
    <property type="entry name" value="AsnC_trans_reg"/>
    <property type="match status" value="1"/>
</dbReference>
<dbReference type="InterPro" id="IPR019887">
    <property type="entry name" value="Tscrpt_reg_AsnC/Lrp_C"/>
</dbReference>
<accession>A0A8J2XP24</accession>
<dbReference type="EMBL" id="BMDX01000007">
    <property type="protein sequence ID" value="GGA76654.1"/>
    <property type="molecule type" value="Genomic_DNA"/>
</dbReference>
<organism evidence="5 6">
    <name type="scientific">Neiella marina</name>
    <dbReference type="NCBI Taxonomy" id="508461"/>
    <lineage>
        <taxon>Bacteria</taxon>
        <taxon>Pseudomonadati</taxon>
        <taxon>Pseudomonadota</taxon>
        <taxon>Gammaproteobacteria</taxon>
        <taxon>Alteromonadales</taxon>
        <taxon>Echinimonadaceae</taxon>
        <taxon>Neiella</taxon>
    </lineage>
</organism>
<dbReference type="PANTHER" id="PTHR30154">
    <property type="entry name" value="LEUCINE-RESPONSIVE REGULATORY PROTEIN"/>
    <property type="match status" value="1"/>
</dbReference>
<proteinExistence type="predicted"/>
<gene>
    <name evidence="5" type="ORF">GCM10011369_18190</name>
</gene>
<evidence type="ECO:0000256" key="3">
    <source>
        <dbReference type="ARBA" id="ARBA00023163"/>
    </source>
</evidence>
<dbReference type="RefSeq" id="WP_087506929.1">
    <property type="nucleotide sequence ID" value="NZ_BMDX01000007.1"/>
</dbReference>
<comment type="caution">
    <text evidence="5">The sequence shown here is derived from an EMBL/GenBank/DDBJ whole genome shotgun (WGS) entry which is preliminary data.</text>
</comment>
<evidence type="ECO:0000256" key="2">
    <source>
        <dbReference type="ARBA" id="ARBA00023125"/>
    </source>
</evidence>
<dbReference type="Pfam" id="PF13412">
    <property type="entry name" value="HTH_24"/>
    <property type="match status" value="1"/>
</dbReference>
<evidence type="ECO:0000259" key="4">
    <source>
        <dbReference type="PROSITE" id="PS50956"/>
    </source>
</evidence>
<dbReference type="InterPro" id="IPR019885">
    <property type="entry name" value="Tscrpt_reg_HTH_AsnC-type_CS"/>
</dbReference>
<protein>
    <submittedName>
        <fullName evidence="5">AsnC family transcriptional regulator</fullName>
    </submittedName>
</protein>
<keyword evidence="1" id="KW-0805">Transcription regulation</keyword>
<keyword evidence="3" id="KW-0804">Transcription</keyword>
<dbReference type="OrthoDB" id="8590699at2"/>
<dbReference type="PRINTS" id="PR00033">
    <property type="entry name" value="HTHASNC"/>
</dbReference>
<dbReference type="InterPro" id="IPR036390">
    <property type="entry name" value="WH_DNA-bd_sf"/>
</dbReference>
<dbReference type="InterPro" id="IPR000485">
    <property type="entry name" value="AsnC-type_HTH_dom"/>
</dbReference>
<dbReference type="GO" id="GO:0005829">
    <property type="term" value="C:cytosol"/>
    <property type="evidence" value="ECO:0007669"/>
    <property type="project" value="TreeGrafter"/>
</dbReference>
<evidence type="ECO:0000256" key="1">
    <source>
        <dbReference type="ARBA" id="ARBA00023015"/>
    </source>
</evidence>
<evidence type="ECO:0000313" key="5">
    <source>
        <dbReference type="EMBL" id="GGA76654.1"/>
    </source>
</evidence>
<dbReference type="PROSITE" id="PS00519">
    <property type="entry name" value="HTH_ASNC_1"/>
    <property type="match status" value="1"/>
</dbReference>
<dbReference type="Gene3D" id="3.30.70.920">
    <property type="match status" value="1"/>
</dbReference>
<dbReference type="InterPro" id="IPR036388">
    <property type="entry name" value="WH-like_DNA-bd_sf"/>
</dbReference>
<dbReference type="CDD" id="cd00090">
    <property type="entry name" value="HTH_ARSR"/>
    <property type="match status" value="1"/>
</dbReference>
<keyword evidence="6" id="KW-1185">Reference proteome</keyword>
<feature type="domain" description="HTH asnC-type" evidence="4">
    <location>
        <begin position="4"/>
        <end position="65"/>
    </location>
</feature>
<dbReference type="InterPro" id="IPR019888">
    <property type="entry name" value="Tscrpt_reg_AsnC-like"/>
</dbReference>
<dbReference type="GO" id="GO:0006355">
    <property type="term" value="P:regulation of DNA-templated transcription"/>
    <property type="evidence" value="ECO:0007669"/>
    <property type="project" value="UniProtKB-ARBA"/>
</dbReference>
<dbReference type="PROSITE" id="PS50956">
    <property type="entry name" value="HTH_ASNC_2"/>
    <property type="match status" value="1"/>
</dbReference>
<dbReference type="PANTHER" id="PTHR30154:SF34">
    <property type="entry name" value="TRANSCRIPTIONAL REGULATOR AZLB"/>
    <property type="match status" value="1"/>
</dbReference>
<dbReference type="SUPFAM" id="SSF54909">
    <property type="entry name" value="Dimeric alpha+beta barrel"/>
    <property type="match status" value="1"/>
</dbReference>
<dbReference type="Proteomes" id="UP000619743">
    <property type="component" value="Unassembled WGS sequence"/>
</dbReference>
<evidence type="ECO:0000313" key="6">
    <source>
        <dbReference type="Proteomes" id="UP000619743"/>
    </source>
</evidence>
<keyword evidence="2" id="KW-0238">DNA-binding</keyword>
<dbReference type="Gene3D" id="1.10.10.10">
    <property type="entry name" value="Winged helix-like DNA-binding domain superfamily/Winged helix DNA-binding domain"/>
    <property type="match status" value="1"/>
</dbReference>
<dbReference type="InterPro" id="IPR011991">
    <property type="entry name" value="ArsR-like_HTH"/>
</dbReference>
<dbReference type="SMART" id="SM00344">
    <property type="entry name" value="HTH_ASNC"/>
    <property type="match status" value="1"/>
</dbReference>
<dbReference type="InterPro" id="IPR011008">
    <property type="entry name" value="Dimeric_a/b-barrel"/>
</dbReference>
<dbReference type="SUPFAM" id="SSF46785">
    <property type="entry name" value="Winged helix' DNA-binding domain"/>
    <property type="match status" value="1"/>
</dbReference>
<dbReference type="GO" id="GO:0043200">
    <property type="term" value="P:response to amino acid"/>
    <property type="evidence" value="ECO:0007669"/>
    <property type="project" value="TreeGrafter"/>
</dbReference>
<reference evidence="6" key="1">
    <citation type="journal article" date="2019" name="Int. J. Syst. Evol. Microbiol.">
        <title>The Global Catalogue of Microorganisms (GCM) 10K type strain sequencing project: providing services to taxonomists for standard genome sequencing and annotation.</title>
        <authorList>
            <consortium name="The Broad Institute Genomics Platform"/>
            <consortium name="The Broad Institute Genome Sequencing Center for Infectious Disease"/>
            <person name="Wu L."/>
            <person name="Ma J."/>
        </authorList>
    </citation>
    <scope>NUCLEOTIDE SEQUENCE [LARGE SCALE GENOMIC DNA]</scope>
    <source>
        <strain evidence="6">CGMCC 1.10130</strain>
    </source>
</reference>
<sequence length="162" mass="18427">MLKLDRYDKLILAEMQQNGRISNLELAEKIGLSPTPCARRVKRLEQSGIIKKHVTLLDQEALELKLTVILSVSMDRHTPERFANFEKIIGDFPEVIECNIVTGQSADYLLRVVVPDMDYYQAFLLGRLTRIEGVTGVHSSFVLRKVIDKTELPLEPYTGTQL</sequence>
<dbReference type="GO" id="GO:0043565">
    <property type="term" value="F:sequence-specific DNA binding"/>
    <property type="evidence" value="ECO:0007669"/>
    <property type="project" value="InterPro"/>
</dbReference>
<dbReference type="AlphaFoldDB" id="A0A8J2XP24"/>